<dbReference type="Proteomes" id="UP000566324">
    <property type="component" value="Unassembled WGS sequence"/>
</dbReference>
<dbReference type="PROSITE" id="PS50005">
    <property type="entry name" value="TPR"/>
    <property type="match status" value="1"/>
</dbReference>
<dbReference type="InterPro" id="IPR011990">
    <property type="entry name" value="TPR-like_helical_dom_sf"/>
</dbReference>
<evidence type="ECO:0000313" key="3">
    <source>
        <dbReference type="EMBL" id="MBB4631872.1"/>
    </source>
</evidence>
<evidence type="ECO:0000256" key="2">
    <source>
        <dbReference type="SAM" id="SignalP"/>
    </source>
</evidence>
<accession>A0A7W7B0N3</accession>
<dbReference type="EMBL" id="JACHNZ010000014">
    <property type="protein sequence ID" value="MBB4631872.1"/>
    <property type="molecule type" value="Genomic_DNA"/>
</dbReference>
<organism evidence="3 4">
    <name type="scientific">Sphingosinicella soli</name>
    <dbReference type="NCBI Taxonomy" id="333708"/>
    <lineage>
        <taxon>Bacteria</taxon>
        <taxon>Pseudomonadati</taxon>
        <taxon>Pseudomonadota</taxon>
        <taxon>Alphaproteobacteria</taxon>
        <taxon>Sphingomonadales</taxon>
        <taxon>Sphingosinicellaceae</taxon>
        <taxon>Sphingosinicella</taxon>
    </lineage>
</organism>
<feature type="chain" id="PRO_5030557053" evidence="2">
    <location>
        <begin position="19"/>
        <end position="593"/>
    </location>
</feature>
<dbReference type="SMART" id="SM00028">
    <property type="entry name" value="TPR"/>
    <property type="match status" value="3"/>
</dbReference>
<feature type="repeat" description="TPR" evidence="1">
    <location>
        <begin position="96"/>
        <end position="129"/>
    </location>
</feature>
<proteinExistence type="predicted"/>
<gene>
    <name evidence="3" type="ORF">GGQ98_001488</name>
</gene>
<dbReference type="AlphaFoldDB" id="A0A7W7B0N3"/>
<dbReference type="PANTHER" id="PTHR45588">
    <property type="entry name" value="TPR DOMAIN-CONTAINING PROTEIN"/>
    <property type="match status" value="1"/>
</dbReference>
<name>A0A7W7B0N3_9SPHN</name>
<evidence type="ECO:0000256" key="1">
    <source>
        <dbReference type="PROSITE-ProRule" id="PRU00339"/>
    </source>
</evidence>
<dbReference type="PANTHER" id="PTHR45588:SF1">
    <property type="entry name" value="WW DOMAIN-CONTAINING PROTEIN"/>
    <property type="match status" value="1"/>
</dbReference>
<feature type="signal peptide" evidence="2">
    <location>
        <begin position="1"/>
        <end position="18"/>
    </location>
</feature>
<reference evidence="3 4" key="1">
    <citation type="submission" date="2020-08" db="EMBL/GenBank/DDBJ databases">
        <title>Genomic Encyclopedia of Type Strains, Phase IV (KMG-IV): sequencing the most valuable type-strain genomes for metagenomic binning, comparative biology and taxonomic classification.</title>
        <authorList>
            <person name="Goeker M."/>
        </authorList>
    </citation>
    <scope>NUCLEOTIDE SEQUENCE [LARGE SCALE GENOMIC DNA]</scope>
    <source>
        <strain evidence="3 4">DSM 17328</strain>
    </source>
</reference>
<sequence length="593" mass="64681">MRVFARVPFALLALPALAAIPASIPASAALTPEALRLLDPSTAFGQACGQGKKRSLLPQRIQYAMANTLPQFDSEPPLYEGLGSVNFPITTANAETRAFFNQGLMLVYGFNHQEAIRAFRAAARRDPDCAMCYWGEAFSHGSNVNAPMDPSTNEATWAALQKAVALKDRVSPRERALIEALQTRYAETPPADRSALDKAFSVAMMKVAADYPLDNDIGVLAAESAMTSSPWNYWEPGGLTPYPHIVPAIRLVEQVMARDPYHPQAAHLYIHLLEASARPAQAEAAADRLAKPLVPSAGHLVHMPGHLFYRVGRYGDAIRVNIDAAKTDEAYLKSSPLAGIYRFGYYPHNVHFIVSAAQMAGDMETAISQATKLREILNADVTVTIPFVQPVDAAPYLAYAHFATPKEIMALPAPDARLPYVQAMWRYARAVAQADARNDKGFRAELDAMRDIGRTADWKPLTDGLVPVPALLEVAENVALGRQAMAKKRYKAAAAFYRKGAEAETRVNYTEPPYWYYPVNQSLGGALYMAGDYKGAEAAFQKALVQYPGNAWALWGLGETQARTGDSAGATATRAAFAKAWMGKADWLTMARL</sequence>
<dbReference type="RefSeq" id="WP_243451751.1">
    <property type="nucleotide sequence ID" value="NZ_JACHNZ010000014.1"/>
</dbReference>
<protein>
    <submittedName>
        <fullName evidence="3">Tetratricopeptide (TPR) repeat protein</fullName>
    </submittedName>
</protein>
<dbReference type="Gene3D" id="1.25.40.10">
    <property type="entry name" value="Tetratricopeptide repeat domain"/>
    <property type="match status" value="2"/>
</dbReference>
<dbReference type="SUPFAM" id="SSF48452">
    <property type="entry name" value="TPR-like"/>
    <property type="match status" value="2"/>
</dbReference>
<evidence type="ECO:0000313" key="4">
    <source>
        <dbReference type="Proteomes" id="UP000566324"/>
    </source>
</evidence>
<keyword evidence="4" id="KW-1185">Reference proteome</keyword>
<comment type="caution">
    <text evidence="3">The sequence shown here is derived from an EMBL/GenBank/DDBJ whole genome shotgun (WGS) entry which is preliminary data.</text>
</comment>
<dbReference type="InterPro" id="IPR019734">
    <property type="entry name" value="TPR_rpt"/>
</dbReference>
<keyword evidence="2" id="KW-0732">Signal</keyword>
<keyword evidence="1" id="KW-0802">TPR repeat</keyword>
<dbReference type="Pfam" id="PF14559">
    <property type="entry name" value="TPR_19"/>
    <property type="match status" value="1"/>
</dbReference>